<evidence type="ECO:0000259" key="11">
    <source>
        <dbReference type="PROSITE" id="PS51900"/>
    </source>
</evidence>
<evidence type="ECO:0008006" key="14">
    <source>
        <dbReference type="Google" id="ProtNLM"/>
    </source>
</evidence>
<evidence type="ECO:0000313" key="12">
    <source>
        <dbReference type="EMBL" id="AYQ72460.1"/>
    </source>
</evidence>
<dbReference type="EMBL" id="CP033433">
    <property type="protein sequence ID" value="AYQ72460.1"/>
    <property type="molecule type" value="Genomic_DNA"/>
</dbReference>
<dbReference type="InterPro" id="IPR050090">
    <property type="entry name" value="Tyrosine_recombinase_XerCD"/>
</dbReference>
<evidence type="ECO:0000256" key="1">
    <source>
        <dbReference type="ARBA" id="ARBA00004496"/>
    </source>
</evidence>
<dbReference type="InterPro" id="IPR044068">
    <property type="entry name" value="CB"/>
</dbReference>
<evidence type="ECO:0000256" key="8">
    <source>
        <dbReference type="ARBA" id="ARBA00023306"/>
    </source>
</evidence>
<dbReference type="GO" id="GO:0015074">
    <property type="term" value="P:DNA integration"/>
    <property type="evidence" value="ECO:0007669"/>
    <property type="project" value="UniProtKB-KW"/>
</dbReference>
<dbReference type="InterPro" id="IPR010998">
    <property type="entry name" value="Integrase_recombinase_N"/>
</dbReference>
<evidence type="ECO:0000256" key="5">
    <source>
        <dbReference type="ARBA" id="ARBA00022908"/>
    </source>
</evidence>
<organism evidence="12 13">
    <name type="scientific">Cohnella candidum</name>
    <dbReference type="NCBI Taxonomy" id="2674991"/>
    <lineage>
        <taxon>Bacteria</taxon>
        <taxon>Bacillati</taxon>
        <taxon>Bacillota</taxon>
        <taxon>Bacilli</taxon>
        <taxon>Bacillales</taxon>
        <taxon>Paenibacillaceae</taxon>
        <taxon>Cohnella</taxon>
    </lineage>
</organism>
<feature type="domain" description="Tyr recombinase" evidence="10">
    <location>
        <begin position="176"/>
        <end position="354"/>
    </location>
</feature>
<dbReference type="KEGG" id="coh:EAV92_07690"/>
<evidence type="ECO:0000313" key="13">
    <source>
        <dbReference type="Proteomes" id="UP000269097"/>
    </source>
</evidence>
<dbReference type="InterPro" id="IPR011010">
    <property type="entry name" value="DNA_brk_join_enz"/>
</dbReference>
<evidence type="ECO:0000259" key="10">
    <source>
        <dbReference type="PROSITE" id="PS51898"/>
    </source>
</evidence>
<keyword evidence="5" id="KW-0229">DNA integration</keyword>
<keyword evidence="6 9" id="KW-0238">DNA-binding</keyword>
<keyword evidence="13" id="KW-1185">Reference proteome</keyword>
<evidence type="ECO:0000256" key="4">
    <source>
        <dbReference type="ARBA" id="ARBA00022829"/>
    </source>
</evidence>
<accession>A0A3G3JW28</accession>
<dbReference type="PROSITE" id="PS51900">
    <property type="entry name" value="CB"/>
    <property type="match status" value="1"/>
</dbReference>
<dbReference type="GO" id="GO:0006310">
    <property type="term" value="P:DNA recombination"/>
    <property type="evidence" value="ECO:0007669"/>
    <property type="project" value="UniProtKB-KW"/>
</dbReference>
<dbReference type="InterPro" id="IPR013762">
    <property type="entry name" value="Integrase-like_cat_sf"/>
</dbReference>
<dbReference type="AlphaFoldDB" id="A0A3G3JW28"/>
<evidence type="ECO:0000256" key="9">
    <source>
        <dbReference type="PROSITE-ProRule" id="PRU01248"/>
    </source>
</evidence>
<reference evidence="12 13" key="1">
    <citation type="submission" date="2018-10" db="EMBL/GenBank/DDBJ databases">
        <title>Genome Sequence of Cohnella sp.</title>
        <authorList>
            <person name="Srinivasan S."/>
            <person name="Kim M.K."/>
        </authorList>
    </citation>
    <scope>NUCLEOTIDE SEQUENCE [LARGE SCALE GENOMIC DNA]</scope>
    <source>
        <strain evidence="12 13">18JY8-7</strain>
    </source>
</reference>
<name>A0A3G3JW28_9BACL</name>
<evidence type="ECO:0000256" key="6">
    <source>
        <dbReference type="ARBA" id="ARBA00023125"/>
    </source>
</evidence>
<keyword evidence="8" id="KW-0131">Cell cycle</keyword>
<dbReference type="PANTHER" id="PTHR30349:SF77">
    <property type="entry name" value="TYROSINE RECOMBINASE XERC"/>
    <property type="match status" value="1"/>
</dbReference>
<dbReference type="InterPro" id="IPR002104">
    <property type="entry name" value="Integrase_catalytic"/>
</dbReference>
<sequence>MAMYHRQGKWVSFLEKQKGLLHMDEDQIALGKLLNCSPEFIKRFCYEKLELAPTSKISYIKDFEYFINWLFEFRNKPRKELSLISMSFINNLSKDDIEQYVQFLRDKGMKSMKRKVYSLRSIFSFLLFTKDEAGDYLLKHNEFIKVLRVEQERNQITRKHEIDETREEIMCFVEFVYQGYIPVNSYDEIFYKSNRLRDASIVALIADTGLRLSEIRFLNCKDLDLSKNHVSFLRRNYRGPGKHFVQISFGEKAKSILLEYVRVDFDNDLVSNLPLFFTRGRNSKGSRLTRRALALIIEKYADAFGKSVITANRIRQTFILDYLDSNNISTGEMQLGLSITDMIGVYSKYNDFGI</sequence>
<evidence type="ECO:0000256" key="2">
    <source>
        <dbReference type="ARBA" id="ARBA00022490"/>
    </source>
</evidence>
<dbReference type="GO" id="GO:0007059">
    <property type="term" value="P:chromosome segregation"/>
    <property type="evidence" value="ECO:0007669"/>
    <property type="project" value="UniProtKB-KW"/>
</dbReference>
<dbReference type="Gene3D" id="1.10.443.10">
    <property type="entry name" value="Intergrase catalytic core"/>
    <property type="match status" value="1"/>
</dbReference>
<proteinExistence type="predicted"/>
<comment type="subcellular location">
    <subcellularLocation>
        <location evidence="1">Cytoplasm</location>
    </subcellularLocation>
</comment>
<dbReference type="GO" id="GO:0051301">
    <property type="term" value="P:cell division"/>
    <property type="evidence" value="ECO:0007669"/>
    <property type="project" value="UniProtKB-KW"/>
</dbReference>
<dbReference type="PANTHER" id="PTHR30349">
    <property type="entry name" value="PHAGE INTEGRASE-RELATED"/>
    <property type="match status" value="1"/>
</dbReference>
<keyword evidence="7" id="KW-0233">DNA recombination</keyword>
<dbReference type="Pfam" id="PF00589">
    <property type="entry name" value="Phage_integrase"/>
    <property type="match status" value="1"/>
</dbReference>
<keyword evidence="4" id="KW-0159">Chromosome partition</keyword>
<gene>
    <name evidence="12" type="ORF">EAV92_07690</name>
</gene>
<dbReference type="PROSITE" id="PS51898">
    <property type="entry name" value="TYR_RECOMBINASE"/>
    <property type="match status" value="1"/>
</dbReference>
<dbReference type="Proteomes" id="UP000269097">
    <property type="component" value="Chromosome"/>
</dbReference>
<dbReference type="CDD" id="cd00397">
    <property type="entry name" value="DNA_BRE_C"/>
    <property type="match status" value="1"/>
</dbReference>
<evidence type="ECO:0000256" key="7">
    <source>
        <dbReference type="ARBA" id="ARBA00023172"/>
    </source>
</evidence>
<dbReference type="SUPFAM" id="SSF56349">
    <property type="entry name" value="DNA breaking-rejoining enzymes"/>
    <property type="match status" value="1"/>
</dbReference>
<keyword evidence="2" id="KW-0963">Cytoplasm</keyword>
<dbReference type="GO" id="GO:0005737">
    <property type="term" value="C:cytoplasm"/>
    <property type="evidence" value="ECO:0007669"/>
    <property type="project" value="UniProtKB-SubCell"/>
</dbReference>
<protein>
    <recommendedName>
        <fullName evidence="14">Integrase</fullName>
    </recommendedName>
</protein>
<keyword evidence="3" id="KW-0132">Cell division</keyword>
<feature type="domain" description="Core-binding (CB)" evidence="11">
    <location>
        <begin position="35"/>
        <end position="127"/>
    </location>
</feature>
<dbReference type="GO" id="GO:0003677">
    <property type="term" value="F:DNA binding"/>
    <property type="evidence" value="ECO:0007669"/>
    <property type="project" value="UniProtKB-UniRule"/>
</dbReference>
<evidence type="ECO:0000256" key="3">
    <source>
        <dbReference type="ARBA" id="ARBA00022618"/>
    </source>
</evidence>
<dbReference type="Gene3D" id="1.10.150.130">
    <property type="match status" value="1"/>
</dbReference>